<dbReference type="Pfam" id="PF10496">
    <property type="entry name" value="Syntaxin-18_N"/>
    <property type="match status" value="1"/>
</dbReference>
<dbReference type="GO" id="GO:0015031">
    <property type="term" value="P:protein transport"/>
    <property type="evidence" value="ECO:0007669"/>
    <property type="project" value="UniProtKB-KW"/>
</dbReference>
<evidence type="ECO:0000313" key="10">
    <source>
        <dbReference type="EMBL" id="KAG0652885.1"/>
    </source>
</evidence>
<keyword evidence="8" id="KW-0472">Membrane</keyword>
<comment type="caution">
    <text evidence="10">The sequence shown here is derived from an EMBL/GenBank/DDBJ whole genome shotgun (WGS) entry which is preliminary data.</text>
</comment>
<keyword evidence="5" id="KW-0653">Protein transport</keyword>
<comment type="subcellular location">
    <subcellularLocation>
        <location evidence="1">Membrane</location>
        <topology evidence="1">Single-pass type IV membrane protein</topology>
    </subcellularLocation>
</comment>
<organism evidence="10 11">
    <name type="scientific">Hyphodiscus hymeniophilus</name>
    <dbReference type="NCBI Taxonomy" id="353542"/>
    <lineage>
        <taxon>Eukaryota</taxon>
        <taxon>Fungi</taxon>
        <taxon>Dikarya</taxon>
        <taxon>Ascomycota</taxon>
        <taxon>Pezizomycotina</taxon>
        <taxon>Leotiomycetes</taxon>
        <taxon>Helotiales</taxon>
        <taxon>Hyphodiscaceae</taxon>
        <taxon>Hyphodiscus</taxon>
    </lineage>
</organism>
<dbReference type="AlphaFoldDB" id="A0A9P6VSM9"/>
<evidence type="ECO:0000313" key="11">
    <source>
        <dbReference type="Proteomes" id="UP000785200"/>
    </source>
</evidence>
<dbReference type="PANTHER" id="PTHR15959">
    <property type="entry name" value="SYNTAXIN-18"/>
    <property type="match status" value="1"/>
</dbReference>
<evidence type="ECO:0000256" key="8">
    <source>
        <dbReference type="ARBA" id="ARBA00023136"/>
    </source>
</evidence>
<keyword evidence="3" id="KW-0813">Transport</keyword>
<reference evidence="10" key="1">
    <citation type="submission" date="2019-07" db="EMBL/GenBank/DDBJ databases">
        <title>Hyphodiscus hymeniophilus genome sequencing and assembly.</title>
        <authorList>
            <person name="Kramer G."/>
            <person name="Nodwell J."/>
        </authorList>
    </citation>
    <scope>NUCLEOTIDE SEQUENCE</scope>
    <source>
        <strain evidence="10">ATCC 34498</strain>
    </source>
</reference>
<evidence type="ECO:0000256" key="1">
    <source>
        <dbReference type="ARBA" id="ARBA00004211"/>
    </source>
</evidence>
<keyword evidence="6" id="KW-1133">Transmembrane helix</keyword>
<keyword evidence="4" id="KW-0812">Transmembrane</keyword>
<evidence type="ECO:0000256" key="7">
    <source>
        <dbReference type="ARBA" id="ARBA00023054"/>
    </source>
</evidence>
<feature type="domain" description="SNARE-complex protein Syntaxin-18 N-terminal" evidence="9">
    <location>
        <begin position="20"/>
        <end position="87"/>
    </location>
</feature>
<dbReference type="Gene3D" id="1.20.5.110">
    <property type="match status" value="1"/>
</dbReference>
<dbReference type="SUPFAM" id="SSF58038">
    <property type="entry name" value="SNARE fusion complex"/>
    <property type="match status" value="1"/>
</dbReference>
<dbReference type="OrthoDB" id="342981at2759"/>
<evidence type="ECO:0000256" key="6">
    <source>
        <dbReference type="ARBA" id="ARBA00022989"/>
    </source>
</evidence>
<accession>A0A9P6VSM9</accession>
<evidence type="ECO:0000256" key="5">
    <source>
        <dbReference type="ARBA" id="ARBA00022927"/>
    </source>
</evidence>
<name>A0A9P6VSM9_9HELO</name>
<keyword evidence="7" id="KW-0175">Coiled coil</keyword>
<dbReference type="Proteomes" id="UP000785200">
    <property type="component" value="Unassembled WGS sequence"/>
</dbReference>
<protein>
    <submittedName>
        <fullName evidence="10">Syntaxin-18</fullName>
    </submittedName>
</protein>
<dbReference type="GO" id="GO:0005783">
    <property type="term" value="C:endoplasmic reticulum"/>
    <property type="evidence" value="ECO:0007669"/>
    <property type="project" value="TreeGrafter"/>
</dbReference>
<gene>
    <name evidence="10" type="ORF">D0Z07_0414</name>
</gene>
<dbReference type="EMBL" id="VNKQ01000002">
    <property type="protein sequence ID" value="KAG0652885.1"/>
    <property type="molecule type" value="Genomic_DNA"/>
</dbReference>
<proteinExistence type="inferred from homology"/>
<dbReference type="GO" id="GO:0031201">
    <property type="term" value="C:SNARE complex"/>
    <property type="evidence" value="ECO:0007669"/>
    <property type="project" value="TreeGrafter"/>
</dbReference>
<dbReference type="GO" id="GO:0006890">
    <property type="term" value="P:retrograde vesicle-mediated transport, Golgi to endoplasmic reticulum"/>
    <property type="evidence" value="ECO:0007669"/>
    <property type="project" value="TreeGrafter"/>
</dbReference>
<evidence type="ECO:0000256" key="4">
    <source>
        <dbReference type="ARBA" id="ARBA00022692"/>
    </source>
</evidence>
<evidence type="ECO:0000256" key="3">
    <source>
        <dbReference type="ARBA" id="ARBA00022448"/>
    </source>
</evidence>
<evidence type="ECO:0000256" key="2">
    <source>
        <dbReference type="ARBA" id="ARBA00009063"/>
    </source>
</evidence>
<evidence type="ECO:0000259" key="9">
    <source>
        <dbReference type="Pfam" id="PF10496"/>
    </source>
</evidence>
<keyword evidence="11" id="KW-1185">Reference proteome</keyword>
<dbReference type="InterPro" id="IPR019529">
    <property type="entry name" value="Syntaxin-18_N"/>
</dbReference>
<comment type="similarity">
    <text evidence="2">Belongs to the syntaxin family.</text>
</comment>
<sequence>MTDLTPILSELLKSHDARLAQPSLTLQNIDEFLKEAYQINSHIASLNSYLRAIRQPYLSTAAPPRRNRISSQDSKFKYLTDREREEIDAATKKTLRELNAGIRNLADAEQLRQNTRTTLTRKKYARLGLGALGSWAAGGAGQTKSFEQEQEEAKALAISTHRESVLWYLRRKLQECGSIQASMMEKRIRREMEKNRSVLEKSEWGPVHEYGGYDNAPGPSIYKSTAPVHMEAPQFVPEDELTPEQIQVFEKQNQDMLKQYESTLNQVSKAEKSLLEISELQTQLVNNLAIQSAHIDQLVADSFYTAENVGGGNQQLKKATERQSTAKYVFYASCGLSLFLVVWDLII</sequence>
<dbReference type="PANTHER" id="PTHR15959:SF0">
    <property type="entry name" value="SYNTAXIN-18"/>
    <property type="match status" value="1"/>
</dbReference>